<dbReference type="Pfam" id="PF13440">
    <property type="entry name" value="Polysacc_synt_3"/>
    <property type="match status" value="1"/>
</dbReference>
<dbReference type="AlphaFoldDB" id="A0A381V5T1"/>
<dbReference type="InterPro" id="IPR044550">
    <property type="entry name" value="WzxE"/>
</dbReference>
<feature type="transmembrane region" description="Helical" evidence="6">
    <location>
        <begin position="12"/>
        <end position="33"/>
    </location>
</feature>
<feature type="transmembrane region" description="Helical" evidence="6">
    <location>
        <begin position="354"/>
        <end position="374"/>
    </location>
</feature>
<evidence type="ECO:0000256" key="4">
    <source>
        <dbReference type="ARBA" id="ARBA00022989"/>
    </source>
</evidence>
<keyword evidence="5 6" id="KW-0472">Membrane</keyword>
<feature type="transmembrane region" description="Helical" evidence="6">
    <location>
        <begin position="255"/>
        <end position="276"/>
    </location>
</feature>
<dbReference type="PANTHER" id="PTHR30250:SF30">
    <property type="entry name" value="LIPID III FLIPPASE"/>
    <property type="match status" value="1"/>
</dbReference>
<feature type="transmembrane region" description="Helical" evidence="6">
    <location>
        <begin position="288"/>
        <end position="306"/>
    </location>
</feature>
<keyword evidence="3 6" id="KW-0812">Transmembrane</keyword>
<evidence type="ECO:0008006" key="8">
    <source>
        <dbReference type="Google" id="ProtNLM"/>
    </source>
</evidence>
<feature type="transmembrane region" description="Helical" evidence="6">
    <location>
        <begin position="140"/>
        <end position="161"/>
    </location>
</feature>
<protein>
    <recommendedName>
        <fullName evidence="8">Polysaccharide biosynthesis protein C-terminal domain-containing protein</fullName>
    </recommendedName>
</protein>
<name>A0A381V5T1_9ZZZZ</name>
<evidence type="ECO:0000256" key="2">
    <source>
        <dbReference type="ARBA" id="ARBA00022475"/>
    </source>
</evidence>
<feature type="transmembrane region" description="Helical" evidence="6">
    <location>
        <begin position="79"/>
        <end position="98"/>
    </location>
</feature>
<accession>A0A381V5T1</accession>
<feature type="transmembrane region" description="Helical" evidence="6">
    <location>
        <begin position="210"/>
        <end position="235"/>
    </location>
</feature>
<dbReference type="CDD" id="cd13125">
    <property type="entry name" value="MATE_like_10"/>
    <property type="match status" value="1"/>
</dbReference>
<evidence type="ECO:0000256" key="1">
    <source>
        <dbReference type="ARBA" id="ARBA00004651"/>
    </source>
</evidence>
<dbReference type="EMBL" id="UINC01007891">
    <property type="protein sequence ID" value="SVA35564.1"/>
    <property type="molecule type" value="Genomic_DNA"/>
</dbReference>
<dbReference type="PANTHER" id="PTHR30250">
    <property type="entry name" value="PST FAMILY PREDICTED COLANIC ACID TRANSPORTER"/>
    <property type="match status" value="1"/>
</dbReference>
<keyword evidence="2" id="KW-1003">Cell membrane</keyword>
<reference evidence="7" key="1">
    <citation type="submission" date="2018-05" db="EMBL/GenBank/DDBJ databases">
        <authorList>
            <person name="Lanie J.A."/>
            <person name="Ng W.-L."/>
            <person name="Kazmierczak K.M."/>
            <person name="Andrzejewski T.M."/>
            <person name="Davidsen T.M."/>
            <person name="Wayne K.J."/>
            <person name="Tettelin H."/>
            <person name="Glass J.I."/>
            <person name="Rusch D."/>
            <person name="Podicherti R."/>
            <person name="Tsui H.-C.T."/>
            <person name="Winkler M.E."/>
        </authorList>
    </citation>
    <scope>NUCLEOTIDE SEQUENCE</scope>
</reference>
<evidence type="ECO:0000256" key="3">
    <source>
        <dbReference type="ARBA" id="ARBA00022692"/>
    </source>
</evidence>
<gene>
    <name evidence="7" type="ORF">METZ01_LOCUS88418</name>
</gene>
<evidence type="ECO:0000313" key="7">
    <source>
        <dbReference type="EMBL" id="SVA35564.1"/>
    </source>
</evidence>
<feature type="transmembrane region" description="Helical" evidence="6">
    <location>
        <begin position="167"/>
        <end position="190"/>
    </location>
</feature>
<proteinExistence type="predicted"/>
<feature type="transmembrane region" description="Helical" evidence="6">
    <location>
        <begin position="326"/>
        <end position="347"/>
    </location>
</feature>
<keyword evidence="4 6" id="KW-1133">Transmembrane helix</keyword>
<comment type="subcellular location">
    <subcellularLocation>
        <location evidence="1">Cell membrane</location>
        <topology evidence="1">Multi-pass membrane protein</topology>
    </subcellularLocation>
</comment>
<dbReference type="GO" id="GO:0009246">
    <property type="term" value="P:enterobacterial common antigen biosynthetic process"/>
    <property type="evidence" value="ECO:0007669"/>
    <property type="project" value="InterPro"/>
</dbReference>
<dbReference type="GO" id="GO:0005886">
    <property type="term" value="C:plasma membrane"/>
    <property type="evidence" value="ECO:0007669"/>
    <property type="project" value="UniProtKB-SubCell"/>
</dbReference>
<evidence type="ECO:0000256" key="6">
    <source>
        <dbReference type="SAM" id="Phobius"/>
    </source>
</evidence>
<sequence length="408" mass="46977">MYSGVSTAISILVRLISNKIIAVYLGTNGIFLLGQLKDFLRLSNVFSGFGIENGIIKYTSEFQKSEGELRKILSTSFKVHIFFSLIFCILILIFRNTIAEYLLVDFDSTFYFLILSISVISFSIHTLLMSIINGIKKIKLYVTINVVSVVISAILMITLVLKYAIIGALYALIINQIITLLVTLILFYIYKPFNFSLLFSNFNIEYFKKLSSFSIMAITGPTCLIVSTFIVRYYLSDKFDTNFAGSWEAMWRISAIYLLFLISTFKFYLIPTFSKLNSENLKKEVFKIWKVVIPIIIVITAGVYLLRDIIITVLLSNEFFLINEIIFLHLLGDIIKINCWVLGNILISKADTKAFVFFQIEWSVIFVILSYFLINAYGFWGVSLAYFITYVIHFSLLNFHLRKLLWIK</sequence>
<feature type="transmembrane region" description="Helical" evidence="6">
    <location>
        <begin position="110"/>
        <end position="128"/>
    </location>
</feature>
<organism evidence="7">
    <name type="scientific">marine metagenome</name>
    <dbReference type="NCBI Taxonomy" id="408172"/>
    <lineage>
        <taxon>unclassified sequences</taxon>
        <taxon>metagenomes</taxon>
        <taxon>ecological metagenomes</taxon>
    </lineage>
</organism>
<evidence type="ECO:0000256" key="5">
    <source>
        <dbReference type="ARBA" id="ARBA00023136"/>
    </source>
</evidence>
<dbReference type="InterPro" id="IPR050833">
    <property type="entry name" value="Poly_Biosynth_Transport"/>
</dbReference>
<feature type="transmembrane region" description="Helical" evidence="6">
    <location>
        <begin position="380"/>
        <end position="401"/>
    </location>
</feature>